<sequence>MWVAFGAKSTSKVAKDLNEKVPTKKLAYMGPFNPNIWKNYDAIYGVVEWVLEEDEILFLNNLAKKIPIIFASYYARFLARCYPCTVVHHEVANDFLMAKANEKFSDYDSFTIFFYMERKNPDILEKLIRHPKFKRKLLIVSNNCTKLNTHNSKCINSFGNLVESDVKALMLNKTFIWVSGNEGFGLPPLEASSVGSPVAGYRVMPLSEWYPFPNKLYGKISFKEVRMGGVLNPTAKPDDLDDFVEYVNSIERKQDKDLRDYVLENYTNRKQYYKIDEIVNR</sequence>
<dbReference type="Proteomes" id="UP000242614">
    <property type="component" value="Segment"/>
</dbReference>
<evidence type="ECO:0000313" key="2">
    <source>
        <dbReference type="Proteomes" id="UP000242614"/>
    </source>
</evidence>
<dbReference type="KEGG" id="vg:40236078"/>
<organism evidence="1">
    <name type="scientific">Sulfolobus ellipsoid virus 1</name>
    <dbReference type="NCBI Taxonomy" id="2056194"/>
    <lineage>
        <taxon>Viruses</taxon>
        <taxon>Viruses incertae sedis</taxon>
        <taxon>Ovaliviridae</taxon>
        <taxon>Alphaovalivirus</taxon>
        <taxon>Alphaovalivirus fumarolicaense</taxon>
    </lineage>
</organism>
<keyword evidence="1" id="KW-0808">Transferase</keyword>
<keyword evidence="2" id="KW-1185">Reference proteome</keyword>
<dbReference type="GO" id="GO:0016740">
    <property type="term" value="F:transferase activity"/>
    <property type="evidence" value="ECO:0007669"/>
    <property type="project" value="UniProtKB-KW"/>
</dbReference>
<name>A0A2H4RBP4_9VIRU</name>
<protein>
    <submittedName>
        <fullName evidence="1">GTB-type glycosyltransferase</fullName>
    </submittedName>
</protein>
<dbReference type="Gene3D" id="3.40.50.2000">
    <property type="entry name" value="Glycogen Phosphorylase B"/>
    <property type="match status" value="1"/>
</dbReference>
<dbReference type="RefSeq" id="YP_009639289.1">
    <property type="nucleotide sequence ID" value="NC_042347.1"/>
</dbReference>
<reference evidence="1" key="1">
    <citation type="journal article" date="2018" name="J. Virol.">
        <title>A novel Sulfolobus virus with an exceptional capsid architecture.</title>
        <authorList>
            <person name="Wang H."/>
            <person name="Guo Z."/>
            <person name="Feng H."/>
            <person name="Chen Y."/>
            <person name="Hernandez W."/>
            <person name="Dai X."/>
            <person name="Zhang Z."/>
            <person name="Zheng X."/>
            <person name="Lopez M.M."/>
            <person name="Fu Y."/>
            <person name="Zhang C."/>
            <person name="Zhu P."/>
            <person name="Huang L."/>
        </authorList>
    </citation>
    <scope>NUCLEOTIDE SEQUENCE [LARGE SCALE GENOMIC DNA]</scope>
    <source>
        <strain evidence="1">CR_L</strain>
    </source>
</reference>
<evidence type="ECO:0000313" key="1">
    <source>
        <dbReference type="EMBL" id="ATY46501.1"/>
    </source>
</evidence>
<dbReference type="OrthoDB" id="5195at10239"/>
<dbReference type="SUPFAM" id="SSF53756">
    <property type="entry name" value="UDP-Glycosyltransferase/glycogen phosphorylase"/>
    <property type="match status" value="1"/>
</dbReference>
<dbReference type="GeneID" id="40236078"/>
<dbReference type="EMBL" id="MF144115">
    <property type="protein sequence ID" value="ATY46501.1"/>
    <property type="molecule type" value="Genomic_DNA"/>
</dbReference>
<proteinExistence type="predicted"/>
<accession>A0A2H4RBP4</accession>